<evidence type="ECO:0000259" key="11">
    <source>
        <dbReference type="PROSITE" id="PS50262"/>
    </source>
</evidence>
<dbReference type="PANTHER" id="PTHR24246:SF27">
    <property type="entry name" value="ADENOSINE RECEPTOR, ISOFORM A"/>
    <property type="match status" value="1"/>
</dbReference>
<evidence type="ECO:0000256" key="10">
    <source>
        <dbReference type="SAM" id="Phobius"/>
    </source>
</evidence>
<feature type="transmembrane region" description="Helical" evidence="10">
    <location>
        <begin position="237"/>
        <end position="259"/>
    </location>
</feature>
<evidence type="ECO:0000256" key="1">
    <source>
        <dbReference type="ARBA" id="ARBA00004651"/>
    </source>
</evidence>
<feature type="transmembrane region" description="Helical" evidence="10">
    <location>
        <begin position="95"/>
        <end position="116"/>
    </location>
</feature>
<reference evidence="13" key="1">
    <citation type="submission" date="2022-11" db="UniProtKB">
        <authorList>
            <consortium name="WormBaseParasite"/>
        </authorList>
    </citation>
    <scope>IDENTIFICATION</scope>
</reference>
<evidence type="ECO:0000256" key="4">
    <source>
        <dbReference type="ARBA" id="ARBA00022989"/>
    </source>
</evidence>
<keyword evidence="4 10" id="KW-1133">Transmembrane helix</keyword>
<dbReference type="Gene3D" id="1.20.1070.10">
    <property type="entry name" value="Rhodopsin 7-helix transmembrane proteins"/>
    <property type="match status" value="1"/>
</dbReference>
<keyword evidence="7" id="KW-0675">Receptor</keyword>
<feature type="transmembrane region" description="Helical" evidence="10">
    <location>
        <begin position="137"/>
        <end position="162"/>
    </location>
</feature>
<keyword evidence="2" id="KW-1003">Cell membrane</keyword>
<keyword evidence="8" id="KW-0325">Glycoprotein</keyword>
<comment type="subcellular location">
    <subcellularLocation>
        <location evidence="1">Cell membrane</location>
        <topology evidence="1">Multi-pass membrane protein</topology>
    </subcellularLocation>
</comment>
<evidence type="ECO:0000256" key="3">
    <source>
        <dbReference type="ARBA" id="ARBA00022692"/>
    </source>
</evidence>
<feature type="transmembrane region" description="Helical" evidence="10">
    <location>
        <begin position="20"/>
        <end position="41"/>
    </location>
</feature>
<keyword evidence="5" id="KW-0297">G-protein coupled receptor</keyword>
<evidence type="ECO:0000256" key="6">
    <source>
        <dbReference type="ARBA" id="ARBA00023136"/>
    </source>
</evidence>
<dbReference type="GO" id="GO:0004930">
    <property type="term" value="F:G protein-coupled receptor activity"/>
    <property type="evidence" value="ECO:0007669"/>
    <property type="project" value="UniProtKB-KW"/>
</dbReference>
<sequence length="324" mass="36554">MNVNRSNVSLSFNDYVGHVLFGGQGYAICFGSGLLLLTILLDKSLRQRKEMRIIAGQAAANLLSGIGSAWLSTYRIVLLIQGLQSTPSSPFNCVILPQVFLAYMGGYSSALMNLVVSIDRYIAISQSLKYRSMGIEYANRMLTVVAIVALATLSAMFLSSYFGLPHQENLDRMCTGVIFPAWFLKYHYSFVTGVNLLSIAIYMGVYFFYRRLMKQTAPQSGSDDEVQRSAKQRRLTVTLGIITISTFIFYVCPTTFLAVSTWWSKPVPQQYTFIVAAMTRTCTLINFVIYVVRQREIRQGMWKLLVCRIHENNHVTAWISTHQS</sequence>
<evidence type="ECO:0000256" key="2">
    <source>
        <dbReference type="ARBA" id="ARBA00022475"/>
    </source>
</evidence>
<dbReference type="WBParaSite" id="PSAMB.scaffold3408size18390.g21342.t1">
    <property type="protein sequence ID" value="PSAMB.scaffold3408size18390.g21342.t1"/>
    <property type="gene ID" value="PSAMB.scaffold3408size18390.g21342"/>
</dbReference>
<feature type="domain" description="G-protein coupled receptors family 1 profile" evidence="11">
    <location>
        <begin position="31"/>
        <end position="290"/>
    </location>
</feature>
<proteinExistence type="predicted"/>
<dbReference type="CDD" id="cd00637">
    <property type="entry name" value="7tm_classA_rhodopsin-like"/>
    <property type="match status" value="1"/>
</dbReference>
<keyword evidence="6 10" id="KW-0472">Membrane</keyword>
<evidence type="ECO:0000256" key="8">
    <source>
        <dbReference type="ARBA" id="ARBA00023180"/>
    </source>
</evidence>
<dbReference type="PANTHER" id="PTHR24246">
    <property type="entry name" value="OLFACTORY RECEPTOR AND ADENOSINE RECEPTOR"/>
    <property type="match status" value="1"/>
</dbReference>
<dbReference type="InterPro" id="IPR000276">
    <property type="entry name" value="GPCR_Rhodpsn"/>
</dbReference>
<protein>
    <submittedName>
        <fullName evidence="13">G-protein coupled receptors family 1 profile domain-containing protein</fullName>
    </submittedName>
</protein>
<feature type="transmembrane region" description="Helical" evidence="10">
    <location>
        <begin position="271"/>
        <end position="292"/>
    </location>
</feature>
<evidence type="ECO:0000313" key="13">
    <source>
        <dbReference type="WBParaSite" id="PSAMB.scaffold3408size18390.g21342.t1"/>
    </source>
</evidence>
<organism evidence="12 13">
    <name type="scientific">Plectus sambesii</name>
    <dbReference type="NCBI Taxonomy" id="2011161"/>
    <lineage>
        <taxon>Eukaryota</taxon>
        <taxon>Metazoa</taxon>
        <taxon>Ecdysozoa</taxon>
        <taxon>Nematoda</taxon>
        <taxon>Chromadorea</taxon>
        <taxon>Plectida</taxon>
        <taxon>Plectina</taxon>
        <taxon>Plectoidea</taxon>
        <taxon>Plectidae</taxon>
        <taxon>Plectus</taxon>
    </lineage>
</organism>
<accession>A0A914W7U2</accession>
<evidence type="ECO:0000313" key="12">
    <source>
        <dbReference type="Proteomes" id="UP000887566"/>
    </source>
</evidence>
<dbReference type="AlphaFoldDB" id="A0A914W7U2"/>
<feature type="transmembrane region" description="Helical" evidence="10">
    <location>
        <begin position="186"/>
        <end position="209"/>
    </location>
</feature>
<evidence type="ECO:0000256" key="7">
    <source>
        <dbReference type="ARBA" id="ARBA00023170"/>
    </source>
</evidence>
<dbReference type="PROSITE" id="PS50262">
    <property type="entry name" value="G_PROTEIN_RECEP_F1_2"/>
    <property type="match status" value="1"/>
</dbReference>
<keyword evidence="12" id="KW-1185">Reference proteome</keyword>
<evidence type="ECO:0000256" key="9">
    <source>
        <dbReference type="ARBA" id="ARBA00023224"/>
    </source>
</evidence>
<keyword evidence="9" id="KW-0807">Transducer</keyword>
<dbReference type="InterPro" id="IPR017452">
    <property type="entry name" value="GPCR_Rhodpsn_7TM"/>
</dbReference>
<keyword evidence="3 10" id="KW-0812">Transmembrane</keyword>
<dbReference type="Pfam" id="PF00001">
    <property type="entry name" value="7tm_1"/>
    <property type="match status" value="1"/>
</dbReference>
<name>A0A914W7U2_9BILA</name>
<evidence type="ECO:0000256" key="5">
    <source>
        <dbReference type="ARBA" id="ARBA00023040"/>
    </source>
</evidence>
<dbReference type="SUPFAM" id="SSF81321">
    <property type="entry name" value="Family A G protein-coupled receptor-like"/>
    <property type="match status" value="1"/>
</dbReference>
<dbReference type="Proteomes" id="UP000887566">
    <property type="component" value="Unplaced"/>
</dbReference>
<feature type="transmembrane region" description="Helical" evidence="10">
    <location>
        <begin position="62"/>
        <end position="83"/>
    </location>
</feature>
<dbReference type="PROSITE" id="PS00237">
    <property type="entry name" value="G_PROTEIN_RECEP_F1_1"/>
    <property type="match status" value="1"/>
</dbReference>
<dbReference type="GO" id="GO:0005886">
    <property type="term" value="C:plasma membrane"/>
    <property type="evidence" value="ECO:0007669"/>
    <property type="project" value="UniProtKB-SubCell"/>
</dbReference>